<gene>
    <name evidence="2" type="ORF">BECKFW1821B_GA0114236_101111</name>
</gene>
<protein>
    <recommendedName>
        <fullName evidence="3">DUF1640 domain-containing protein</fullName>
    </recommendedName>
</protein>
<keyword evidence="1" id="KW-0472">Membrane</keyword>
<keyword evidence="1" id="KW-1133">Transmembrane helix</keyword>
<sequence length="216" mass="24753">MFARLKLRPPDTPSQKITPRILSPASDHCEIGVLCGRFLSFPSTITSYPGGTTLSAANTIQPLTLEEISEHVRTHIGQWLAEESLAKPPAVYEIELRERMIRLEEELKNQRELIKQGFDLMEKRFEAVDRRFEAMSAENNKRFEAMSAENNKRFEAMDRRFEAMSAENNKRFEAMSAENNRRFEALTKRIDRLMYWSLGITVGTGSLVVAALKVLL</sequence>
<evidence type="ECO:0000256" key="1">
    <source>
        <dbReference type="SAM" id="Phobius"/>
    </source>
</evidence>
<reference evidence="2" key="1">
    <citation type="submission" date="2019-02" db="EMBL/GenBank/DDBJ databases">
        <authorList>
            <person name="Gruber-Vodicka R. H."/>
            <person name="Seah K. B. B."/>
        </authorList>
    </citation>
    <scope>NUCLEOTIDE SEQUENCE</scope>
    <source>
        <strain evidence="2">BECK_BZ106</strain>
    </source>
</reference>
<accession>A0A450SG83</accession>
<organism evidence="2">
    <name type="scientific">Candidatus Kentrum sp. FW</name>
    <dbReference type="NCBI Taxonomy" id="2126338"/>
    <lineage>
        <taxon>Bacteria</taxon>
        <taxon>Pseudomonadati</taxon>
        <taxon>Pseudomonadota</taxon>
        <taxon>Gammaproteobacteria</taxon>
        <taxon>Candidatus Kentrum</taxon>
    </lineage>
</organism>
<dbReference type="EMBL" id="CAADFD010000011">
    <property type="protein sequence ID" value="VFJ51996.1"/>
    <property type="molecule type" value="Genomic_DNA"/>
</dbReference>
<proteinExistence type="predicted"/>
<keyword evidence="1" id="KW-0812">Transmembrane</keyword>
<evidence type="ECO:0008006" key="3">
    <source>
        <dbReference type="Google" id="ProtNLM"/>
    </source>
</evidence>
<evidence type="ECO:0000313" key="2">
    <source>
        <dbReference type="EMBL" id="VFJ51996.1"/>
    </source>
</evidence>
<feature type="transmembrane region" description="Helical" evidence="1">
    <location>
        <begin position="193"/>
        <end position="215"/>
    </location>
</feature>
<name>A0A450SG83_9GAMM</name>
<dbReference type="AlphaFoldDB" id="A0A450SG83"/>